<dbReference type="InterPro" id="IPR008942">
    <property type="entry name" value="ENTH_VHS"/>
</dbReference>
<feature type="domain" description="SURP motif" evidence="3">
    <location>
        <begin position="30"/>
        <end position="72"/>
    </location>
</feature>
<sequence length="735" mass="84708">MNEGNWRHQDSWKNENDGPIPPQDAELRESIERTAMACAKNGPQFESMMREKQRNNPKFAFMMKDGHYFDYYQFVLRQNIQNLHGSGPPPNLLPPSTSNFAPPRQTIPSLMDIDSPEISEIKTQIQELNQKISDSENNLKAHEDGLETILQSHFLATVRSAETEKIEKLLRVQNFDRHELSSLVEHMSNPKCSKDSISNTKKWIFENCTTDQLREIILTYLLNTVKSLESSEYMRLHILYLINDWAFHCQRKKEDNQMKMLARYVPKMYAYCWELSNSSDMREKLEGKLLGEWEGRGYFPVTVFKQLRNTGQIVQSDRDIELASYGSVKESIRTNLMATYAGYEQQHLSYSQHIRKQIEELQKKIEELKYGPSTSQINLPPAIASSRRSRFDQTPQERQTARNQWKQDSHEKPSIDGDDIDGTPFDETTLKPKKSYMALPAGIMVPLVPINEFGYKPIDPTKLEMPPQVPPSQSLLAAKDAFYKCLNLDSIVNIEGGSDDWDIQNYPTEFLDRKAALKKIHLAQLKAENVDYEDTILNKPTKVEEEIMEKEKREKWTKMIDSINQKVEEYYADQPIEEENYRNEKRQSRSPTRSRSRSSESRSSSSDSSGSSDNERRSSRRKQSRSRSRTPPRTKFNRSPSPETHVSFGSSSFRAPNAPLSYDNKGAQLMAKMGWSGRGLGANESGIVEPVEGGEVRDRTDQFKGLGKSNDAYEQFRKQRSGSYHERGSMFRKGF</sequence>
<evidence type="ECO:0000256" key="1">
    <source>
        <dbReference type="SAM" id="Coils"/>
    </source>
</evidence>
<feature type="region of interest" description="Disordered" evidence="2">
    <location>
        <begin position="690"/>
        <end position="711"/>
    </location>
</feature>
<feature type="domain" description="G-patch" evidence="4">
    <location>
        <begin position="662"/>
        <end position="711"/>
    </location>
</feature>
<feature type="compositionally biased region" description="Polar residues" evidence="2">
    <location>
        <begin position="637"/>
        <end position="654"/>
    </location>
</feature>
<dbReference type="InterPro" id="IPR035967">
    <property type="entry name" value="SWAP/Surp_sf"/>
</dbReference>
<dbReference type="AlphaFoldDB" id="A0A9P1ID86"/>
<dbReference type="InterPro" id="IPR000061">
    <property type="entry name" value="Surp"/>
</dbReference>
<dbReference type="GO" id="GO:0006396">
    <property type="term" value="P:RNA processing"/>
    <property type="evidence" value="ECO:0007669"/>
    <property type="project" value="InterPro"/>
</dbReference>
<evidence type="ECO:0000256" key="2">
    <source>
        <dbReference type="SAM" id="MobiDB-lite"/>
    </source>
</evidence>
<dbReference type="PROSITE" id="PS50174">
    <property type="entry name" value="G_PATCH"/>
    <property type="match status" value="1"/>
</dbReference>
<dbReference type="Pfam" id="PF04818">
    <property type="entry name" value="CID"/>
    <property type="match status" value="1"/>
</dbReference>
<gene>
    <name evidence="6" type="ORF">CAMP_LOCUS3739</name>
</gene>
<dbReference type="GO" id="GO:0006874">
    <property type="term" value="P:intracellular calcium ion homeostasis"/>
    <property type="evidence" value="ECO:0007669"/>
    <property type="project" value="TreeGrafter"/>
</dbReference>
<feature type="domain" description="CID" evidence="5">
    <location>
        <begin position="172"/>
        <end position="315"/>
    </location>
</feature>
<feature type="compositionally biased region" description="Low complexity" evidence="2">
    <location>
        <begin position="601"/>
        <end position="612"/>
    </location>
</feature>
<evidence type="ECO:0000259" key="3">
    <source>
        <dbReference type="PROSITE" id="PS50128"/>
    </source>
</evidence>
<evidence type="ECO:0000259" key="5">
    <source>
        <dbReference type="PROSITE" id="PS51391"/>
    </source>
</evidence>
<dbReference type="Gene3D" id="1.25.40.90">
    <property type="match status" value="1"/>
</dbReference>
<dbReference type="InterPro" id="IPR000467">
    <property type="entry name" value="G_patch_dom"/>
</dbReference>
<dbReference type="SMART" id="SM00443">
    <property type="entry name" value="G_patch"/>
    <property type="match status" value="1"/>
</dbReference>
<dbReference type="PROSITE" id="PS50128">
    <property type="entry name" value="SURP"/>
    <property type="match status" value="1"/>
</dbReference>
<feature type="compositionally biased region" description="Basic and acidic residues" evidence="2">
    <location>
        <begin position="1"/>
        <end position="16"/>
    </location>
</feature>
<dbReference type="Pfam" id="PF01805">
    <property type="entry name" value="Surp"/>
    <property type="match status" value="1"/>
</dbReference>
<dbReference type="InterPro" id="IPR006569">
    <property type="entry name" value="CID_dom"/>
</dbReference>
<dbReference type="GO" id="GO:0048471">
    <property type="term" value="C:perinuclear region of cytoplasm"/>
    <property type="evidence" value="ECO:0007669"/>
    <property type="project" value="TreeGrafter"/>
</dbReference>
<evidence type="ECO:0000259" key="4">
    <source>
        <dbReference type="PROSITE" id="PS50174"/>
    </source>
</evidence>
<name>A0A9P1ID86_9PELO</name>
<evidence type="ECO:0000313" key="6">
    <source>
        <dbReference type="EMBL" id="CAI5441102.1"/>
    </source>
</evidence>
<organism evidence="6 7">
    <name type="scientific">Caenorhabditis angaria</name>
    <dbReference type="NCBI Taxonomy" id="860376"/>
    <lineage>
        <taxon>Eukaryota</taxon>
        <taxon>Metazoa</taxon>
        <taxon>Ecdysozoa</taxon>
        <taxon>Nematoda</taxon>
        <taxon>Chromadorea</taxon>
        <taxon>Rhabditida</taxon>
        <taxon>Rhabditina</taxon>
        <taxon>Rhabditomorpha</taxon>
        <taxon>Rhabditoidea</taxon>
        <taxon>Rhabditidae</taxon>
        <taxon>Peloderinae</taxon>
        <taxon>Caenorhabditis</taxon>
    </lineage>
</organism>
<evidence type="ECO:0000313" key="7">
    <source>
        <dbReference type="Proteomes" id="UP001152747"/>
    </source>
</evidence>
<dbReference type="Gene3D" id="1.10.10.790">
    <property type="entry name" value="Surp module"/>
    <property type="match status" value="1"/>
</dbReference>
<keyword evidence="1" id="KW-0175">Coiled coil</keyword>
<dbReference type="PROSITE" id="PS51391">
    <property type="entry name" value="CID"/>
    <property type="match status" value="1"/>
</dbReference>
<keyword evidence="7" id="KW-1185">Reference proteome</keyword>
<dbReference type="InterPro" id="IPR056721">
    <property type="entry name" value="DUF7819"/>
</dbReference>
<feature type="coiled-coil region" evidence="1">
    <location>
        <begin position="118"/>
        <end position="145"/>
    </location>
</feature>
<dbReference type="Proteomes" id="UP001152747">
    <property type="component" value="Unassembled WGS sequence"/>
</dbReference>
<dbReference type="PANTHER" id="PTHR12323:SF0">
    <property type="entry name" value="CALCIUM HOMEOSTASIS ENDOPLASMIC RETICULUM PROTEIN"/>
    <property type="match status" value="1"/>
</dbReference>
<dbReference type="GO" id="GO:0003723">
    <property type="term" value="F:RNA binding"/>
    <property type="evidence" value="ECO:0007669"/>
    <property type="project" value="InterPro"/>
</dbReference>
<dbReference type="EMBL" id="CANHGI010000002">
    <property type="protein sequence ID" value="CAI5441102.1"/>
    <property type="molecule type" value="Genomic_DNA"/>
</dbReference>
<proteinExistence type="predicted"/>
<reference evidence="6" key="1">
    <citation type="submission" date="2022-11" db="EMBL/GenBank/DDBJ databases">
        <authorList>
            <person name="Kikuchi T."/>
        </authorList>
    </citation>
    <scope>NUCLEOTIDE SEQUENCE</scope>
    <source>
        <strain evidence="6">PS1010</strain>
    </source>
</reference>
<feature type="compositionally biased region" description="Basic and acidic residues" evidence="2">
    <location>
        <begin position="405"/>
        <end position="415"/>
    </location>
</feature>
<feature type="compositionally biased region" description="Polar residues" evidence="2">
    <location>
        <begin position="392"/>
        <end position="404"/>
    </location>
</feature>
<dbReference type="Pfam" id="PF25127">
    <property type="entry name" value="DUF7819"/>
    <property type="match status" value="1"/>
</dbReference>
<feature type="region of interest" description="Disordered" evidence="2">
    <location>
        <begin position="1"/>
        <end position="24"/>
    </location>
</feature>
<dbReference type="OrthoDB" id="21470at2759"/>
<dbReference type="Pfam" id="PF01585">
    <property type="entry name" value="G-patch"/>
    <property type="match status" value="1"/>
</dbReference>
<dbReference type="SUPFAM" id="SSF109905">
    <property type="entry name" value="Surp module (SWAP domain)"/>
    <property type="match status" value="1"/>
</dbReference>
<comment type="caution">
    <text evidence="6">The sequence shown here is derived from an EMBL/GenBank/DDBJ whole genome shotgun (WGS) entry which is preliminary data.</text>
</comment>
<accession>A0A9P1ID86</accession>
<feature type="region of interest" description="Disordered" evidence="2">
    <location>
        <begin position="372"/>
        <end position="429"/>
    </location>
</feature>
<dbReference type="SMART" id="SM00648">
    <property type="entry name" value="SWAP"/>
    <property type="match status" value="1"/>
</dbReference>
<protein>
    <submittedName>
        <fullName evidence="6">Uncharacterized protein</fullName>
    </submittedName>
</protein>
<feature type="compositionally biased region" description="Basic residues" evidence="2">
    <location>
        <begin position="618"/>
        <end position="636"/>
    </location>
</feature>
<feature type="region of interest" description="Disordered" evidence="2">
    <location>
        <begin position="578"/>
        <end position="656"/>
    </location>
</feature>
<dbReference type="PANTHER" id="PTHR12323">
    <property type="entry name" value="SR-RELATED CTD ASSOCIATED FACTOR 6"/>
    <property type="match status" value="1"/>
</dbReference>